<evidence type="ECO:0000256" key="2">
    <source>
        <dbReference type="ARBA" id="ARBA00022679"/>
    </source>
</evidence>
<dbReference type="SUPFAM" id="SSF53756">
    <property type="entry name" value="UDP-Glycosyltransferase/glycogen phosphorylase"/>
    <property type="match status" value="2"/>
</dbReference>
<dbReference type="PANTHER" id="PTHR30160">
    <property type="entry name" value="TETRAACYLDISACCHARIDE 4'-KINASE-RELATED"/>
    <property type="match status" value="1"/>
</dbReference>
<evidence type="ECO:0000313" key="4">
    <source>
        <dbReference type="Proteomes" id="UP000316562"/>
    </source>
</evidence>
<evidence type="ECO:0000313" key="3">
    <source>
        <dbReference type="EMBL" id="RZD16878.1"/>
    </source>
</evidence>
<dbReference type="CDD" id="cd03789">
    <property type="entry name" value="GT9_LPS_heptosyltransferase"/>
    <property type="match status" value="1"/>
</dbReference>
<protein>
    <submittedName>
        <fullName evidence="3">Lipopolysaccharide heptosyltransferase family protein</fullName>
    </submittedName>
</protein>
<dbReference type="GO" id="GO:0009244">
    <property type="term" value="P:lipopolysaccharide core region biosynthetic process"/>
    <property type="evidence" value="ECO:0007669"/>
    <property type="project" value="TreeGrafter"/>
</dbReference>
<gene>
    <name evidence="3" type="ORF">EVJ46_01170</name>
</gene>
<name>A0A519BHX8_ACIG2</name>
<dbReference type="InterPro" id="IPR051199">
    <property type="entry name" value="LPS_LOS_Heptosyltrfase"/>
</dbReference>
<dbReference type="AlphaFoldDB" id="A0A519BHX8"/>
<dbReference type="EMBL" id="SGBC01000001">
    <property type="protein sequence ID" value="RZD16878.1"/>
    <property type="molecule type" value="Genomic_DNA"/>
</dbReference>
<dbReference type="Pfam" id="PF01075">
    <property type="entry name" value="Glyco_transf_9"/>
    <property type="match status" value="1"/>
</dbReference>
<dbReference type="Proteomes" id="UP000316562">
    <property type="component" value="Unassembled WGS sequence"/>
</dbReference>
<evidence type="ECO:0000256" key="1">
    <source>
        <dbReference type="ARBA" id="ARBA00022676"/>
    </source>
</evidence>
<comment type="caution">
    <text evidence="3">The sequence shown here is derived from an EMBL/GenBank/DDBJ whole genome shotgun (WGS) entry which is preliminary data.</text>
</comment>
<accession>A0A519BHX8</accession>
<keyword evidence="2 3" id="KW-0808">Transferase</keyword>
<organism evidence="3 4">
    <name type="scientific">Acididesulfobacter guangdongensis</name>
    <dbReference type="NCBI Taxonomy" id="2597225"/>
    <lineage>
        <taxon>Bacteria</taxon>
        <taxon>Deltaproteobacteria</taxon>
        <taxon>Candidatus Acidulodesulfobacterales</taxon>
        <taxon>Candidatus Acididesulfobacter</taxon>
    </lineage>
</organism>
<dbReference type="Gene3D" id="3.40.50.2000">
    <property type="entry name" value="Glycogen Phosphorylase B"/>
    <property type="match status" value="2"/>
</dbReference>
<reference evidence="3 4" key="1">
    <citation type="journal article" date="2019" name="ISME J.">
        <title>Insights into ecological role of a new deltaproteobacterial order Candidatus Acidulodesulfobacterales by metagenomics and metatranscriptomics.</title>
        <authorList>
            <person name="Tan S."/>
            <person name="Liu J."/>
            <person name="Fang Y."/>
            <person name="Hedlund B.P."/>
            <person name="Lian Z.H."/>
            <person name="Huang L.Y."/>
            <person name="Li J.T."/>
            <person name="Huang L.N."/>
            <person name="Li W.J."/>
            <person name="Jiang H.C."/>
            <person name="Dong H.L."/>
            <person name="Shu W.S."/>
        </authorList>
    </citation>
    <scope>NUCLEOTIDE SEQUENCE [LARGE SCALE GENOMIC DNA]</scope>
    <source>
        <strain evidence="3">AP2</strain>
    </source>
</reference>
<proteinExistence type="predicted"/>
<dbReference type="GO" id="GO:0008713">
    <property type="term" value="F:ADP-heptose-lipopolysaccharide heptosyltransferase activity"/>
    <property type="evidence" value="ECO:0007669"/>
    <property type="project" value="TreeGrafter"/>
</dbReference>
<sequence>MNNKKLNRIVARLIDNLIFVKILALFKRKSNKYDKNVPLSDSIEKILVIKLEGMGDAVYLTEIINRLKTKYSKIKIDILTTAKVPVFRIFASSLNSEEKLNTEGLNRVNVIFINPLNLSDYIKTIKSINKNNYDVIIDTTGMPVNIPLMLAFAKTSKTYIIGFNTLKIKKSIYDRLEDLNADIHIFDNYLKLFKIFNLPPVKEFTLKPVELENKNKNKNKNENKNETAVNQKGNQKNIILVLSSNSGGLMHRKLPLAGSVKLIKLLRNEFNGCNISLLGGPDDYACLEEIKNAAEVDCDYYCDNSDYDNNSNDTADNISNIGGRCNRHDKLRDNNQQNYRIKKEGITIEKTKNIEEAMVLLKNSALNICIDSGLMHLSSLVNTNTYCLFGYSNPANSLPFNNIGYFRSHSDCAPCSFYKISDCRYNLKCMDLIDIDAVINDIKRNSSGINI</sequence>
<keyword evidence="1" id="KW-0328">Glycosyltransferase</keyword>
<dbReference type="GO" id="GO:0005829">
    <property type="term" value="C:cytosol"/>
    <property type="evidence" value="ECO:0007669"/>
    <property type="project" value="TreeGrafter"/>
</dbReference>
<dbReference type="InterPro" id="IPR002201">
    <property type="entry name" value="Glyco_trans_9"/>
</dbReference>